<keyword evidence="1" id="KW-0812">Transmembrane</keyword>
<dbReference type="KEGG" id="cate:C2869_19080"/>
<protein>
    <recommendedName>
        <fullName evidence="2">DUF4234 domain-containing protein</fullName>
    </recommendedName>
</protein>
<sequence>MSQANDVVENAFEAPKADLQSGSGAQDILEFKRFSAWGVFFLSIITLGIYYLYWLYSRGIQMNEFAQEAKVKMNALYAYIVLSVLANILGIFDENTELAIASGVLSLIGFVFYIIAVFSMRAALQEVINKSASEPVKLGGVLTFFFSAIYFQYKTNQAIDLLQPADQA</sequence>
<dbReference type="RefSeq" id="WP_108604438.1">
    <property type="nucleotide sequence ID" value="NZ_CP026604.1"/>
</dbReference>
<evidence type="ECO:0000256" key="1">
    <source>
        <dbReference type="SAM" id="Phobius"/>
    </source>
</evidence>
<dbReference type="Proteomes" id="UP000244441">
    <property type="component" value="Chromosome"/>
</dbReference>
<feature type="transmembrane region" description="Helical" evidence="1">
    <location>
        <begin position="75"/>
        <end position="92"/>
    </location>
</feature>
<gene>
    <name evidence="3" type="ORF">C2869_19080</name>
</gene>
<dbReference type="Pfam" id="PF14018">
    <property type="entry name" value="DUF4234"/>
    <property type="match status" value="1"/>
</dbReference>
<evidence type="ECO:0000259" key="2">
    <source>
        <dbReference type="Pfam" id="PF14018"/>
    </source>
</evidence>
<dbReference type="EMBL" id="CP026604">
    <property type="protein sequence ID" value="AWB68378.1"/>
    <property type="molecule type" value="Genomic_DNA"/>
</dbReference>
<evidence type="ECO:0000313" key="3">
    <source>
        <dbReference type="EMBL" id="AWB68378.1"/>
    </source>
</evidence>
<dbReference type="AlphaFoldDB" id="A0A2S0VVZ1"/>
<dbReference type="InterPro" id="IPR025328">
    <property type="entry name" value="DUF4234"/>
</dbReference>
<keyword evidence="1" id="KW-1133">Transmembrane helix</keyword>
<evidence type="ECO:0000313" key="4">
    <source>
        <dbReference type="Proteomes" id="UP000244441"/>
    </source>
</evidence>
<name>A0A2S0VVZ1_9ALTE</name>
<keyword evidence="4" id="KW-1185">Reference proteome</keyword>
<keyword evidence="1" id="KW-0472">Membrane</keyword>
<reference evidence="3 4" key="1">
    <citation type="submission" date="2018-01" db="EMBL/GenBank/DDBJ databases">
        <title>Genome sequence of a Cantenovulum-like bacteria.</title>
        <authorList>
            <person name="Tan W.R."/>
            <person name="Lau N.-S."/>
            <person name="Go F."/>
            <person name="Amirul A.-A.A."/>
        </authorList>
    </citation>
    <scope>NUCLEOTIDE SEQUENCE [LARGE SCALE GENOMIC DNA]</scope>
    <source>
        <strain evidence="3 4">CCB-QB4</strain>
    </source>
</reference>
<dbReference type="OrthoDB" id="7060663at2"/>
<accession>A0A2S0VVZ1</accession>
<organism evidence="3 4">
    <name type="scientific">Saccharobesus litoralis</name>
    <dbReference type="NCBI Taxonomy" id="2172099"/>
    <lineage>
        <taxon>Bacteria</taxon>
        <taxon>Pseudomonadati</taxon>
        <taxon>Pseudomonadota</taxon>
        <taxon>Gammaproteobacteria</taxon>
        <taxon>Alteromonadales</taxon>
        <taxon>Alteromonadaceae</taxon>
        <taxon>Saccharobesus</taxon>
    </lineage>
</organism>
<feature type="transmembrane region" description="Helical" evidence="1">
    <location>
        <begin position="98"/>
        <end position="124"/>
    </location>
</feature>
<proteinExistence type="predicted"/>
<feature type="transmembrane region" description="Helical" evidence="1">
    <location>
        <begin position="34"/>
        <end position="54"/>
    </location>
</feature>
<feature type="domain" description="DUF4234" evidence="2">
    <location>
        <begin position="35"/>
        <end position="159"/>
    </location>
</feature>